<keyword evidence="4 5" id="KW-0862">Zinc</keyword>
<feature type="compositionally biased region" description="Polar residues" evidence="6">
    <location>
        <begin position="93"/>
        <end position="111"/>
    </location>
</feature>
<feature type="region of interest" description="Disordered" evidence="6">
    <location>
        <begin position="21"/>
        <end position="186"/>
    </location>
</feature>
<feature type="zinc finger region" description="C3H1-type" evidence="5">
    <location>
        <begin position="453"/>
        <end position="481"/>
    </location>
</feature>
<dbReference type="SMART" id="SM00356">
    <property type="entry name" value="ZnF_C3H1"/>
    <property type="match status" value="3"/>
</dbReference>
<proteinExistence type="predicted"/>
<dbReference type="Gene3D" id="4.10.1000.10">
    <property type="entry name" value="Zinc finger, CCCH-type"/>
    <property type="match status" value="2"/>
</dbReference>
<dbReference type="PANTHER" id="PTHR12547:SF18">
    <property type="entry name" value="PROTEIN TIS11"/>
    <property type="match status" value="1"/>
</dbReference>
<dbReference type="PROSITE" id="PS50103">
    <property type="entry name" value="ZF_C3H1"/>
    <property type="match status" value="3"/>
</dbReference>
<keyword evidence="1 5" id="KW-0479">Metal-binding</keyword>
<sequence length="589" mass="63905">MPTPISMPMLMSMSSAATASIWYDPDTDPFNPTNDPVSPVYPLPPGRSRNDGSPPSPVGSPIGRDHSNGHGHGNGHGNGHANGSANHHKSGNAHINGNGAPTNGSSGFNRSASKHRPFFYGPSDYPQLPLSNGSNSGSHVNNNNLNNNNNNNNSNGHHSKRGGSSSSTKRDGLQGHGNGNGRLGEQGFVEAGSTAAHDQDRSAYRSKLCGFFATGFCPNGNRCTYFHPDHPLTAALGKTVSSTSTSSSGHSSSSPSIVTSTVTTSNKGPIRSYSNQSAHTDLSASSRFSSSISNGSPIDSHHQTYPHSHARTQAQAHERQRMDDLDSLDEYEYAFDYSLTGLGPEDLDLPLDGPFDQSYPIQAGVEYGRDGHPLHKTRPCRYYSQPSGCSKGDRCSFRHTEEAAALAKSGHVSLTAKDRRMAKEAALEEKHRLWRTEPCACNFLHVRSTTNQPLGRKPCRILLSNGYCRFGSNCRYRHDLSNVDFGGSFPVEVDANEGGGEDDVNPSKERKEDDAEAGSENQRRTRRQQQQQQTKQGEEEEGLEDEEDEEDEEELEIVLVADDGSEGKSWSVEEFDQKELGDTFDLLSI</sequence>
<feature type="compositionally biased region" description="Gly residues" evidence="6">
    <location>
        <begin position="70"/>
        <end position="80"/>
    </location>
</feature>
<accession>A0A0F7SL18</accession>
<feature type="zinc finger region" description="C3H1-type" evidence="5">
    <location>
        <begin position="374"/>
        <end position="402"/>
    </location>
</feature>
<feature type="compositionally biased region" description="Polar residues" evidence="6">
    <location>
        <begin position="303"/>
        <end position="315"/>
    </location>
</feature>
<dbReference type="GO" id="GO:0008270">
    <property type="term" value="F:zinc ion binding"/>
    <property type="evidence" value="ECO:0007669"/>
    <property type="project" value="UniProtKB-KW"/>
</dbReference>
<feature type="region of interest" description="Disordered" evidence="6">
    <location>
        <begin position="491"/>
        <end position="555"/>
    </location>
</feature>
<keyword evidence="2" id="KW-0677">Repeat</keyword>
<feature type="domain" description="C3H1-type" evidence="7">
    <location>
        <begin position="453"/>
        <end position="481"/>
    </location>
</feature>
<protein>
    <submittedName>
        <fullName evidence="8">Zinc finger, CCCH-type</fullName>
    </submittedName>
</protein>
<evidence type="ECO:0000256" key="5">
    <source>
        <dbReference type="PROSITE-ProRule" id="PRU00723"/>
    </source>
</evidence>
<evidence type="ECO:0000313" key="8">
    <source>
        <dbReference type="EMBL" id="CED82096.1"/>
    </source>
</evidence>
<dbReference type="EMBL" id="LN483124">
    <property type="protein sequence ID" value="CED82096.1"/>
    <property type="molecule type" value="Genomic_DNA"/>
</dbReference>
<dbReference type="InterPro" id="IPR000571">
    <property type="entry name" value="Znf_CCCH"/>
</dbReference>
<evidence type="ECO:0000259" key="7">
    <source>
        <dbReference type="PROSITE" id="PS50103"/>
    </source>
</evidence>
<feature type="zinc finger region" description="C3H1-type" evidence="5">
    <location>
        <begin position="203"/>
        <end position="230"/>
    </location>
</feature>
<evidence type="ECO:0000256" key="3">
    <source>
        <dbReference type="ARBA" id="ARBA00022771"/>
    </source>
</evidence>
<feature type="compositionally biased region" description="Low complexity" evidence="6">
    <location>
        <begin position="131"/>
        <end position="167"/>
    </location>
</feature>
<dbReference type="InterPro" id="IPR036855">
    <property type="entry name" value="Znf_CCCH_sf"/>
</dbReference>
<keyword evidence="3 5" id="KW-0863">Zinc-finger</keyword>
<dbReference type="GO" id="GO:0003729">
    <property type="term" value="F:mRNA binding"/>
    <property type="evidence" value="ECO:0007669"/>
    <property type="project" value="InterPro"/>
</dbReference>
<feature type="compositionally biased region" description="Acidic residues" evidence="6">
    <location>
        <begin position="538"/>
        <end position="555"/>
    </location>
</feature>
<reference evidence="8" key="1">
    <citation type="submission" date="2014-08" db="EMBL/GenBank/DDBJ databases">
        <authorList>
            <person name="Sharma Rahul"/>
            <person name="Thines Marco"/>
        </authorList>
    </citation>
    <scope>NUCLEOTIDE SEQUENCE</scope>
</reference>
<evidence type="ECO:0000256" key="6">
    <source>
        <dbReference type="SAM" id="MobiDB-lite"/>
    </source>
</evidence>
<feature type="compositionally biased region" description="Polar residues" evidence="6">
    <location>
        <begin position="272"/>
        <end position="282"/>
    </location>
</feature>
<evidence type="ECO:0000256" key="4">
    <source>
        <dbReference type="ARBA" id="ARBA00022833"/>
    </source>
</evidence>
<feature type="compositionally biased region" description="Low complexity" evidence="6">
    <location>
        <begin position="283"/>
        <end position="298"/>
    </location>
</feature>
<name>A0A0F7SL18_PHARH</name>
<feature type="compositionally biased region" description="Gly residues" evidence="6">
    <location>
        <begin position="174"/>
        <end position="184"/>
    </location>
</feature>
<feature type="domain" description="C3H1-type" evidence="7">
    <location>
        <begin position="374"/>
        <end position="402"/>
    </location>
</feature>
<organism evidence="8">
    <name type="scientific">Phaffia rhodozyma</name>
    <name type="common">Yeast</name>
    <name type="synonym">Xanthophyllomyces dendrorhous</name>
    <dbReference type="NCBI Taxonomy" id="264483"/>
    <lineage>
        <taxon>Eukaryota</taxon>
        <taxon>Fungi</taxon>
        <taxon>Dikarya</taxon>
        <taxon>Basidiomycota</taxon>
        <taxon>Agaricomycotina</taxon>
        <taxon>Tremellomycetes</taxon>
        <taxon>Cystofilobasidiales</taxon>
        <taxon>Mrakiaceae</taxon>
        <taxon>Phaffia</taxon>
    </lineage>
</organism>
<dbReference type="InterPro" id="IPR045877">
    <property type="entry name" value="ZFP36-like"/>
</dbReference>
<feature type="region of interest" description="Disordered" evidence="6">
    <location>
        <begin position="240"/>
        <end position="321"/>
    </location>
</feature>
<dbReference type="Pfam" id="PF14608">
    <property type="entry name" value="zf-CCCH_2"/>
    <property type="match status" value="3"/>
</dbReference>
<evidence type="ECO:0000256" key="1">
    <source>
        <dbReference type="ARBA" id="ARBA00022723"/>
    </source>
</evidence>
<feature type="compositionally biased region" description="Low complexity" evidence="6">
    <location>
        <begin position="240"/>
        <end position="265"/>
    </location>
</feature>
<feature type="domain" description="C3H1-type" evidence="7">
    <location>
        <begin position="203"/>
        <end position="230"/>
    </location>
</feature>
<dbReference type="AlphaFoldDB" id="A0A0F7SL18"/>
<evidence type="ECO:0000256" key="2">
    <source>
        <dbReference type="ARBA" id="ARBA00022737"/>
    </source>
</evidence>
<dbReference type="PANTHER" id="PTHR12547">
    <property type="entry name" value="CCCH ZINC FINGER/TIS11-RELATED"/>
    <property type="match status" value="1"/>
</dbReference>
<dbReference type="SUPFAM" id="SSF90229">
    <property type="entry name" value="CCCH zinc finger"/>
    <property type="match status" value="3"/>
</dbReference>